<keyword evidence="3" id="KW-1185">Reference proteome</keyword>
<accession>A0A109K1H2</accession>
<dbReference type="Gene3D" id="1.10.10.10">
    <property type="entry name" value="Winged helix-like DNA-binding domain superfamily/Winged helix DNA-binding domain"/>
    <property type="match status" value="1"/>
</dbReference>
<dbReference type="InterPro" id="IPR036390">
    <property type="entry name" value="WH_DNA-bd_sf"/>
</dbReference>
<gene>
    <name evidence="2" type="ORF">AS156_32850</name>
</gene>
<dbReference type="GO" id="GO:0003700">
    <property type="term" value="F:DNA-binding transcription factor activity"/>
    <property type="evidence" value="ECO:0007669"/>
    <property type="project" value="InterPro"/>
</dbReference>
<dbReference type="InterPro" id="IPR052543">
    <property type="entry name" value="HTH_Metal-responsive_Reg"/>
</dbReference>
<dbReference type="OrthoDB" id="9797716at2"/>
<dbReference type="AlphaFoldDB" id="A0A109K1H2"/>
<dbReference type="Proteomes" id="UP000057737">
    <property type="component" value="Unassembled WGS sequence"/>
</dbReference>
<dbReference type="RefSeq" id="WP_066502558.1">
    <property type="nucleotide sequence ID" value="NZ_LNCU01000034.1"/>
</dbReference>
<dbReference type="EMBL" id="LNCU01000034">
    <property type="protein sequence ID" value="KWV58978.1"/>
    <property type="molecule type" value="Genomic_DNA"/>
</dbReference>
<reference evidence="2 3" key="1">
    <citation type="submission" date="2015-11" db="EMBL/GenBank/DDBJ databases">
        <title>Draft Genome Sequence of the Strain BR 10303 (Bradyrhizobium sp.) isolated from nodules of Centrolobium paraense.</title>
        <authorList>
            <person name="Zelli J.E."/>
            <person name="Simoes-Araujo J.L."/>
            <person name="Barauna A.C."/>
            <person name="Silva K."/>
        </authorList>
    </citation>
    <scope>NUCLEOTIDE SEQUENCE [LARGE SCALE GENOMIC DNA]</scope>
    <source>
        <strain evidence="2 3">BR 10303</strain>
    </source>
</reference>
<dbReference type="GO" id="GO:0010288">
    <property type="term" value="P:response to lead ion"/>
    <property type="evidence" value="ECO:0007669"/>
    <property type="project" value="TreeGrafter"/>
</dbReference>
<evidence type="ECO:0000259" key="1">
    <source>
        <dbReference type="PROSITE" id="PS50987"/>
    </source>
</evidence>
<dbReference type="InterPro" id="IPR001845">
    <property type="entry name" value="HTH_ArsR_DNA-bd_dom"/>
</dbReference>
<protein>
    <submittedName>
        <fullName evidence="2">ArsR family transcriptional regulator</fullName>
    </submittedName>
</protein>
<dbReference type="Pfam" id="PF12840">
    <property type="entry name" value="HTH_20"/>
    <property type="match status" value="1"/>
</dbReference>
<sequence length="229" mass="25261">MQTIAPELADLAALIADPGRAGILTRLMDGRAQTASELARVAGITPQTASWHLAKLVERALLQVERRGPRRLYRLATPLVAQMLEGMMTVAAIDPHPSRPQPRIDAEMRRARTCYDHMAGELGVAVTEAMLERGYLELDREAGALTAAGTVFLGEFGIDLRSQPRHRRVLCRPCLDWSERRPHLAGRAGAALAALAFQRDWIRRRPQGRSVEITEAGLAAFRTLFGARI</sequence>
<comment type="caution">
    <text evidence="2">The sequence shown here is derived from an EMBL/GenBank/DDBJ whole genome shotgun (WGS) entry which is preliminary data.</text>
</comment>
<evidence type="ECO:0000313" key="3">
    <source>
        <dbReference type="Proteomes" id="UP000057737"/>
    </source>
</evidence>
<dbReference type="SUPFAM" id="SSF46785">
    <property type="entry name" value="Winged helix' DNA-binding domain"/>
    <property type="match status" value="1"/>
</dbReference>
<name>A0A109K1H2_9BRAD</name>
<dbReference type="GO" id="GO:0097063">
    <property type="term" value="F:cadmium ion sensor activity"/>
    <property type="evidence" value="ECO:0007669"/>
    <property type="project" value="TreeGrafter"/>
</dbReference>
<dbReference type="InterPro" id="IPR011991">
    <property type="entry name" value="ArsR-like_HTH"/>
</dbReference>
<dbReference type="PANTHER" id="PTHR39168">
    <property type="entry name" value="TRANSCRIPTIONAL REGULATOR-RELATED"/>
    <property type="match status" value="1"/>
</dbReference>
<dbReference type="GO" id="GO:0003677">
    <property type="term" value="F:DNA binding"/>
    <property type="evidence" value="ECO:0007669"/>
    <property type="project" value="TreeGrafter"/>
</dbReference>
<evidence type="ECO:0000313" key="2">
    <source>
        <dbReference type="EMBL" id="KWV58978.1"/>
    </source>
</evidence>
<dbReference type="SMART" id="SM00418">
    <property type="entry name" value="HTH_ARSR"/>
    <property type="match status" value="1"/>
</dbReference>
<dbReference type="PROSITE" id="PS50987">
    <property type="entry name" value="HTH_ARSR_2"/>
    <property type="match status" value="1"/>
</dbReference>
<proteinExistence type="predicted"/>
<dbReference type="CDD" id="cd00090">
    <property type="entry name" value="HTH_ARSR"/>
    <property type="match status" value="1"/>
</dbReference>
<dbReference type="GO" id="GO:0046686">
    <property type="term" value="P:response to cadmium ion"/>
    <property type="evidence" value="ECO:0007669"/>
    <property type="project" value="TreeGrafter"/>
</dbReference>
<dbReference type="InterPro" id="IPR036388">
    <property type="entry name" value="WH-like_DNA-bd_sf"/>
</dbReference>
<dbReference type="GO" id="GO:0032791">
    <property type="term" value="F:lead ion binding"/>
    <property type="evidence" value="ECO:0007669"/>
    <property type="project" value="TreeGrafter"/>
</dbReference>
<organism evidence="2 3">
    <name type="scientific">Bradyrhizobium macuxiense</name>
    <dbReference type="NCBI Taxonomy" id="1755647"/>
    <lineage>
        <taxon>Bacteria</taxon>
        <taxon>Pseudomonadati</taxon>
        <taxon>Pseudomonadota</taxon>
        <taxon>Alphaproteobacteria</taxon>
        <taxon>Hyphomicrobiales</taxon>
        <taxon>Nitrobacteraceae</taxon>
        <taxon>Bradyrhizobium</taxon>
    </lineage>
</organism>
<dbReference type="PANTHER" id="PTHR39168:SF1">
    <property type="entry name" value="TRANSCRIPTIONAL REGULATORY PROTEIN"/>
    <property type="match status" value="1"/>
</dbReference>
<feature type="domain" description="HTH arsR-type" evidence="1">
    <location>
        <begin position="1"/>
        <end position="95"/>
    </location>
</feature>